<proteinExistence type="inferred from homology"/>
<evidence type="ECO:0000259" key="5">
    <source>
        <dbReference type="Pfam" id="PF25944"/>
    </source>
</evidence>
<feature type="domain" description="Multidrug resistance protein MdtA-like barrel-sandwich hybrid" evidence="4">
    <location>
        <begin position="61"/>
        <end position="201"/>
    </location>
</feature>
<feature type="domain" description="Multidrug resistance protein MdtA-like beta-barrel" evidence="5">
    <location>
        <begin position="208"/>
        <end position="288"/>
    </location>
</feature>
<dbReference type="Gene3D" id="1.10.287.470">
    <property type="entry name" value="Helix hairpin bin"/>
    <property type="match status" value="1"/>
</dbReference>
<comment type="subcellular location">
    <subcellularLocation>
        <location evidence="1">Cell envelope</location>
    </subcellularLocation>
</comment>
<dbReference type="EMBL" id="BAABRL010000005">
    <property type="protein sequence ID" value="GAA5495736.1"/>
    <property type="molecule type" value="Genomic_DNA"/>
</dbReference>
<dbReference type="Pfam" id="PF25967">
    <property type="entry name" value="RND-MFP_C"/>
    <property type="match status" value="1"/>
</dbReference>
<keyword evidence="8" id="KW-1185">Reference proteome</keyword>
<dbReference type="Pfam" id="PF25876">
    <property type="entry name" value="HH_MFP_RND"/>
    <property type="match status" value="1"/>
</dbReference>
<feature type="domain" description="Multidrug resistance protein MdtA-like C-terminal permuted SH3" evidence="6">
    <location>
        <begin position="307"/>
        <end position="374"/>
    </location>
</feature>
<evidence type="ECO:0000256" key="2">
    <source>
        <dbReference type="ARBA" id="ARBA00009477"/>
    </source>
</evidence>
<sequence length="398" mass="43370">MSHFSKTLPLSLLLAVSCLNSCKKEAPPQAPPPAPVTVANPDLREAIVYAEFPATIDADKTIEIRARVRGVMEKQYFSDGQLVKKDEQLFLIEPEPYQQAVDAAEADLSRAKAAQELAQKRYDRLAQALKQNAVSQIETEIAAAELSQAAAGVKQAEAKLENAKLDLSYTKVISPISGRTSRASVSEGNLVGFAEPTLLTTVVDDTRVYVYFEVPERQMIRYFHARSDEDAAKRLKELKIRLKLADGSIYEKTGSIDFVDNQIDPSTRTNKVRAIFPNPKGLLASGLYGLVGVPISPDPDKPKEPKALVVPTESILRDIAGSFVWVVGEGNKVERRGVEPGKILPLDQTEGKKMSVILKGLDASDKVIVAGLQRAREGAVVAPQEAPKPAMEESKEGE</sequence>
<name>A0ABP9UZ76_9BACT</name>
<dbReference type="InterPro" id="IPR058624">
    <property type="entry name" value="MdtA-like_HH"/>
</dbReference>
<dbReference type="RefSeq" id="WP_346188483.1">
    <property type="nucleotide sequence ID" value="NZ_BAABRL010000005.1"/>
</dbReference>
<organism evidence="7 8">
    <name type="scientific">Rubritalea halochordaticola</name>
    <dbReference type="NCBI Taxonomy" id="714537"/>
    <lineage>
        <taxon>Bacteria</taxon>
        <taxon>Pseudomonadati</taxon>
        <taxon>Verrucomicrobiota</taxon>
        <taxon>Verrucomicrobiia</taxon>
        <taxon>Verrucomicrobiales</taxon>
        <taxon>Rubritaleaceae</taxon>
        <taxon>Rubritalea</taxon>
    </lineage>
</organism>
<comment type="similarity">
    <text evidence="2">Belongs to the membrane fusion protein (MFP) (TC 8.A.1) family.</text>
</comment>
<comment type="caution">
    <text evidence="7">The sequence shown here is derived from an EMBL/GenBank/DDBJ whole genome shotgun (WGS) entry which is preliminary data.</text>
</comment>
<dbReference type="Pfam" id="PF25917">
    <property type="entry name" value="BSH_RND"/>
    <property type="match status" value="1"/>
</dbReference>
<dbReference type="PROSITE" id="PS51257">
    <property type="entry name" value="PROKAR_LIPOPROTEIN"/>
    <property type="match status" value="1"/>
</dbReference>
<dbReference type="InterPro" id="IPR006143">
    <property type="entry name" value="RND_pump_MFP"/>
</dbReference>
<dbReference type="Gene3D" id="2.40.30.170">
    <property type="match status" value="1"/>
</dbReference>
<gene>
    <name evidence="7" type="primary">bepF</name>
    <name evidence="7" type="ORF">Rhal01_01915</name>
</gene>
<dbReference type="Gene3D" id="2.40.50.100">
    <property type="match status" value="1"/>
</dbReference>
<evidence type="ECO:0000259" key="6">
    <source>
        <dbReference type="Pfam" id="PF25967"/>
    </source>
</evidence>
<feature type="domain" description="Multidrug resistance protein MdtA-like alpha-helical hairpin" evidence="3">
    <location>
        <begin position="102"/>
        <end position="170"/>
    </location>
</feature>
<dbReference type="PANTHER" id="PTHR30158">
    <property type="entry name" value="ACRA/E-RELATED COMPONENT OF DRUG EFFLUX TRANSPORTER"/>
    <property type="match status" value="1"/>
</dbReference>
<dbReference type="Pfam" id="PF25944">
    <property type="entry name" value="Beta-barrel_RND"/>
    <property type="match status" value="1"/>
</dbReference>
<dbReference type="NCBIfam" id="TIGR01730">
    <property type="entry name" value="RND_mfp"/>
    <property type="match status" value="1"/>
</dbReference>
<evidence type="ECO:0000256" key="1">
    <source>
        <dbReference type="ARBA" id="ARBA00004196"/>
    </source>
</evidence>
<dbReference type="SUPFAM" id="SSF111369">
    <property type="entry name" value="HlyD-like secretion proteins"/>
    <property type="match status" value="1"/>
</dbReference>
<evidence type="ECO:0000259" key="4">
    <source>
        <dbReference type="Pfam" id="PF25917"/>
    </source>
</evidence>
<evidence type="ECO:0000313" key="8">
    <source>
        <dbReference type="Proteomes" id="UP001424741"/>
    </source>
</evidence>
<evidence type="ECO:0000313" key="7">
    <source>
        <dbReference type="EMBL" id="GAA5495736.1"/>
    </source>
</evidence>
<dbReference type="InterPro" id="IPR058626">
    <property type="entry name" value="MdtA-like_b-barrel"/>
</dbReference>
<reference evidence="7 8" key="1">
    <citation type="submission" date="2024-02" db="EMBL/GenBank/DDBJ databases">
        <title>Rubritalea halochordaticola NBRC 107102.</title>
        <authorList>
            <person name="Ichikawa N."/>
            <person name="Katano-Makiyama Y."/>
            <person name="Hidaka K."/>
        </authorList>
    </citation>
    <scope>NUCLEOTIDE SEQUENCE [LARGE SCALE GENOMIC DNA]</scope>
    <source>
        <strain evidence="7 8">NBRC 107102</strain>
    </source>
</reference>
<dbReference type="InterPro" id="IPR058627">
    <property type="entry name" value="MdtA-like_C"/>
</dbReference>
<dbReference type="InterPro" id="IPR058625">
    <property type="entry name" value="MdtA-like_BSH"/>
</dbReference>
<protein>
    <submittedName>
        <fullName evidence="7">Efflux pump periplasmic linker BepF</fullName>
    </submittedName>
</protein>
<evidence type="ECO:0000259" key="3">
    <source>
        <dbReference type="Pfam" id="PF25876"/>
    </source>
</evidence>
<accession>A0ABP9UZ76</accession>
<dbReference type="Gene3D" id="2.40.420.20">
    <property type="match status" value="1"/>
</dbReference>
<dbReference type="PANTHER" id="PTHR30158:SF10">
    <property type="entry name" value="CATION EFFLUX PUMP"/>
    <property type="match status" value="1"/>
</dbReference>
<dbReference type="Proteomes" id="UP001424741">
    <property type="component" value="Unassembled WGS sequence"/>
</dbReference>